<dbReference type="Pfam" id="PF00626">
    <property type="entry name" value="Gelsolin"/>
    <property type="match status" value="1"/>
</dbReference>
<dbReference type="EMBL" id="UYRR01041530">
    <property type="protein sequence ID" value="VDK81340.1"/>
    <property type="molecule type" value="Genomic_DNA"/>
</dbReference>
<dbReference type="InterPro" id="IPR007123">
    <property type="entry name" value="Gelsolin-like_dom"/>
</dbReference>
<feature type="domain" description="Gelsolin-like" evidence="1">
    <location>
        <begin position="1"/>
        <end position="48"/>
    </location>
</feature>
<evidence type="ECO:0000313" key="3">
    <source>
        <dbReference type="Proteomes" id="UP000267096"/>
    </source>
</evidence>
<organism evidence="4">
    <name type="scientific">Anisakis simplex</name>
    <name type="common">Herring worm</name>
    <dbReference type="NCBI Taxonomy" id="6269"/>
    <lineage>
        <taxon>Eukaryota</taxon>
        <taxon>Metazoa</taxon>
        <taxon>Ecdysozoa</taxon>
        <taxon>Nematoda</taxon>
        <taxon>Chromadorea</taxon>
        <taxon>Rhabditida</taxon>
        <taxon>Spirurina</taxon>
        <taxon>Ascaridomorpha</taxon>
        <taxon>Ascaridoidea</taxon>
        <taxon>Anisakidae</taxon>
        <taxon>Anisakis</taxon>
        <taxon>Anisakis simplex complex</taxon>
    </lineage>
</organism>
<evidence type="ECO:0000313" key="2">
    <source>
        <dbReference type="EMBL" id="VDK81340.1"/>
    </source>
</evidence>
<protein>
    <submittedName>
        <fullName evidence="4">Gelsolin-like protein 1 (inferred by orthology to a C. elegans protein)</fullName>
    </submittedName>
</protein>
<evidence type="ECO:0000259" key="1">
    <source>
        <dbReference type="Pfam" id="PF00626"/>
    </source>
</evidence>
<dbReference type="Proteomes" id="UP000267096">
    <property type="component" value="Unassembled WGS sequence"/>
</dbReference>
<dbReference type="WBParaSite" id="ASIM_0002157501-mRNA-1">
    <property type="protein sequence ID" value="ASIM_0002157501-mRNA-1"/>
    <property type="gene ID" value="ASIM_0002157501"/>
</dbReference>
<gene>
    <name evidence="2" type="ORF">ASIM_LOCUS20941</name>
</gene>
<reference evidence="4" key="1">
    <citation type="submission" date="2017-02" db="UniProtKB">
        <authorList>
            <consortium name="WormBaseParasite"/>
        </authorList>
    </citation>
    <scope>IDENTIFICATION</scope>
</reference>
<proteinExistence type="predicted"/>
<name>A0A0M3KKP4_ANISI</name>
<dbReference type="InterPro" id="IPR029006">
    <property type="entry name" value="ADF-H/Gelsolin-like_dom_sf"/>
</dbReference>
<accession>A0A0M3KKP4</accession>
<dbReference type="Gene3D" id="3.40.20.10">
    <property type="entry name" value="Severin"/>
    <property type="match status" value="1"/>
</dbReference>
<reference evidence="2 3" key="2">
    <citation type="submission" date="2018-11" db="EMBL/GenBank/DDBJ databases">
        <authorList>
            <consortium name="Pathogen Informatics"/>
        </authorList>
    </citation>
    <scope>NUCLEOTIDE SEQUENCE [LARGE SCALE GENOMIC DNA]</scope>
</reference>
<dbReference type="AlphaFoldDB" id="A0A0M3KKP4"/>
<sequence length="50" mass="5780">MFVWVGKGCSAEERRKSMELAKKYLQQEGLPEWTQVVRVFEGAEPSSFTQ</sequence>
<keyword evidence="3" id="KW-1185">Reference proteome</keyword>
<evidence type="ECO:0000313" key="4">
    <source>
        <dbReference type="WBParaSite" id="ASIM_0002157501-mRNA-1"/>
    </source>
</evidence>
<dbReference type="SUPFAM" id="SSF55753">
    <property type="entry name" value="Actin depolymerizing proteins"/>
    <property type="match status" value="1"/>
</dbReference>
<dbReference type="OrthoDB" id="6375767at2759"/>